<dbReference type="PANTHER" id="PTHR45453:SF2">
    <property type="entry name" value="HISTIDINE KINASE"/>
    <property type="match status" value="1"/>
</dbReference>
<dbReference type="AlphaFoldDB" id="A0A2D1KMN5"/>
<dbReference type="InterPro" id="IPR036097">
    <property type="entry name" value="HisK_dim/P_sf"/>
</dbReference>
<dbReference type="Pfam" id="PF00512">
    <property type="entry name" value="HisKA"/>
    <property type="match status" value="1"/>
</dbReference>
<evidence type="ECO:0000256" key="11">
    <source>
        <dbReference type="ARBA" id="ARBA00023136"/>
    </source>
</evidence>
<dbReference type="CDD" id="cd00082">
    <property type="entry name" value="HisKA"/>
    <property type="match status" value="1"/>
</dbReference>
<keyword evidence="5" id="KW-0597">Phosphoprotein</keyword>
<dbReference type="PRINTS" id="PR00344">
    <property type="entry name" value="BCTRLSENSOR"/>
</dbReference>
<dbReference type="Gene3D" id="3.30.565.10">
    <property type="entry name" value="Histidine kinase-like ATPase, C-terminal domain"/>
    <property type="match status" value="1"/>
</dbReference>
<evidence type="ECO:0000256" key="10">
    <source>
        <dbReference type="ARBA" id="ARBA00023012"/>
    </source>
</evidence>
<protein>
    <recommendedName>
        <fullName evidence="3">histidine kinase</fullName>
        <ecNumber evidence="3">2.7.13.3</ecNumber>
    </recommendedName>
</protein>
<keyword evidence="6" id="KW-0808">Transferase</keyword>
<dbReference type="GO" id="GO:0005886">
    <property type="term" value="C:plasma membrane"/>
    <property type="evidence" value="ECO:0007669"/>
    <property type="project" value="UniProtKB-SubCell"/>
</dbReference>
<evidence type="ECO:0000313" key="13">
    <source>
        <dbReference type="Proteomes" id="UP000223559"/>
    </source>
</evidence>
<dbReference type="InterPro" id="IPR003594">
    <property type="entry name" value="HATPase_dom"/>
</dbReference>
<keyword evidence="13" id="KW-1185">Reference proteome</keyword>
<dbReference type="GO" id="GO:0004721">
    <property type="term" value="F:phosphoprotein phosphatase activity"/>
    <property type="evidence" value="ECO:0007669"/>
    <property type="project" value="TreeGrafter"/>
</dbReference>
<dbReference type="SMART" id="SM00388">
    <property type="entry name" value="HisKA"/>
    <property type="match status" value="1"/>
</dbReference>
<dbReference type="OrthoDB" id="9780487at2"/>
<keyword evidence="7" id="KW-0812">Transmembrane</keyword>
<dbReference type="SUPFAM" id="SSF55874">
    <property type="entry name" value="ATPase domain of HSP90 chaperone/DNA topoisomerase II/histidine kinase"/>
    <property type="match status" value="1"/>
</dbReference>
<dbReference type="PANTHER" id="PTHR45453">
    <property type="entry name" value="PHOSPHATE REGULON SENSOR PROTEIN PHOR"/>
    <property type="match status" value="1"/>
</dbReference>
<dbReference type="KEGG" id="lcy:LC20004_05355"/>
<dbReference type="InterPro" id="IPR003661">
    <property type="entry name" value="HisK_dim/P_dom"/>
</dbReference>
<dbReference type="SMART" id="SM00387">
    <property type="entry name" value="HATPase_c"/>
    <property type="match status" value="1"/>
</dbReference>
<evidence type="ECO:0000256" key="9">
    <source>
        <dbReference type="ARBA" id="ARBA00022989"/>
    </source>
</evidence>
<keyword evidence="4" id="KW-1003">Cell membrane</keyword>
<reference evidence="12 13" key="1">
    <citation type="submission" date="2016-10" db="EMBL/GenBank/DDBJ databases">
        <title>The whole genome sequencing and assembly of L. cotyniformis subsp. torquens DSM 20004 strain.</title>
        <authorList>
            <person name="Park M.-K."/>
            <person name="Lee Y.-J."/>
            <person name="Yi H."/>
            <person name="Bahn Y.-S."/>
            <person name="Kim J.F."/>
            <person name="Lee D.-W."/>
        </authorList>
    </citation>
    <scope>NUCLEOTIDE SEQUENCE [LARGE SCALE GENOMIC DNA]</scope>
    <source>
        <strain evidence="12 13">DSM 20004</strain>
    </source>
</reference>
<dbReference type="Proteomes" id="UP000223559">
    <property type="component" value="Chromosome"/>
</dbReference>
<evidence type="ECO:0000256" key="5">
    <source>
        <dbReference type="ARBA" id="ARBA00022553"/>
    </source>
</evidence>
<evidence type="ECO:0000256" key="2">
    <source>
        <dbReference type="ARBA" id="ARBA00004651"/>
    </source>
</evidence>
<comment type="subcellular location">
    <subcellularLocation>
        <location evidence="2">Cell membrane</location>
        <topology evidence="2">Multi-pass membrane protein</topology>
    </subcellularLocation>
</comment>
<proteinExistence type="predicted"/>
<evidence type="ECO:0000313" key="12">
    <source>
        <dbReference type="EMBL" id="ATO43368.1"/>
    </source>
</evidence>
<keyword evidence="8 12" id="KW-0418">Kinase</keyword>
<evidence type="ECO:0000256" key="6">
    <source>
        <dbReference type="ARBA" id="ARBA00022679"/>
    </source>
</evidence>
<keyword evidence="9" id="KW-1133">Transmembrane helix</keyword>
<evidence type="ECO:0000256" key="1">
    <source>
        <dbReference type="ARBA" id="ARBA00000085"/>
    </source>
</evidence>
<dbReference type="Pfam" id="PF02518">
    <property type="entry name" value="HATPase_c"/>
    <property type="match status" value="1"/>
</dbReference>
<dbReference type="Gene3D" id="1.10.287.130">
    <property type="match status" value="1"/>
</dbReference>
<keyword evidence="11" id="KW-0472">Membrane</keyword>
<dbReference type="InterPro" id="IPR004358">
    <property type="entry name" value="Sig_transdc_His_kin-like_C"/>
</dbReference>
<name>A0A2D1KMN5_9LACO</name>
<dbReference type="PROSITE" id="PS50109">
    <property type="entry name" value="HIS_KIN"/>
    <property type="match status" value="1"/>
</dbReference>
<evidence type="ECO:0000256" key="3">
    <source>
        <dbReference type="ARBA" id="ARBA00012438"/>
    </source>
</evidence>
<dbReference type="GO" id="GO:0000155">
    <property type="term" value="F:phosphorelay sensor kinase activity"/>
    <property type="evidence" value="ECO:0007669"/>
    <property type="project" value="InterPro"/>
</dbReference>
<gene>
    <name evidence="12" type="ORF">LC20004_05355</name>
</gene>
<dbReference type="RefSeq" id="WP_010013022.1">
    <property type="nucleotide sequence ID" value="NZ_AEOS01000103.1"/>
</dbReference>
<dbReference type="InterPro" id="IPR036890">
    <property type="entry name" value="HATPase_C_sf"/>
</dbReference>
<dbReference type="EMBL" id="CP017697">
    <property type="protein sequence ID" value="ATO43368.1"/>
    <property type="molecule type" value="Genomic_DNA"/>
</dbReference>
<accession>A0A2D1KMN5</accession>
<evidence type="ECO:0000256" key="4">
    <source>
        <dbReference type="ARBA" id="ARBA00022475"/>
    </source>
</evidence>
<sequence>MTFLKYTRDHYLDLLFFVVCLALTNLILWLQPQQLIIASDLLYLDLLLCLFFGLYFASTYWRKQHWYREIQLRRAAQADSLNWRLDQTKAYAEQYTATYINQLLDYHQQSLEKLHQQNQDQKEFIAGWVHDIKVPLAALQMLNETYREHLPEKAAYQMTDELTRINHYVEQVLYYSRLDAFSQDYLIQEYALTPLIKQVIRENAAYFLHKKIHFELLGADETVLTDEKWLVFILNQIIANSLKYTADNGHITVKLSHDQQGVNLKISDDGIGIPEEDQARIFAKGFTGSNGRQINSNATGLGLYLAQQLSIKLGHQLSVASIVGQGTTMTLRFPFLSYYNDEFGQQVR</sequence>
<evidence type="ECO:0000256" key="8">
    <source>
        <dbReference type="ARBA" id="ARBA00022777"/>
    </source>
</evidence>
<dbReference type="GO" id="GO:0016036">
    <property type="term" value="P:cellular response to phosphate starvation"/>
    <property type="evidence" value="ECO:0007669"/>
    <property type="project" value="TreeGrafter"/>
</dbReference>
<dbReference type="SUPFAM" id="SSF47384">
    <property type="entry name" value="Homodimeric domain of signal transducing histidine kinase"/>
    <property type="match status" value="1"/>
</dbReference>
<dbReference type="InterPro" id="IPR050351">
    <property type="entry name" value="BphY/WalK/GraS-like"/>
</dbReference>
<evidence type="ECO:0000256" key="7">
    <source>
        <dbReference type="ARBA" id="ARBA00022692"/>
    </source>
</evidence>
<dbReference type="EC" id="2.7.13.3" evidence="3"/>
<dbReference type="InterPro" id="IPR005467">
    <property type="entry name" value="His_kinase_dom"/>
</dbReference>
<keyword evidence="10" id="KW-0902">Two-component regulatory system</keyword>
<comment type="catalytic activity">
    <reaction evidence="1">
        <text>ATP + protein L-histidine = ADP + protein N-phospho-L-histidine.</text>
        <dbReference type="EC" id="2.7.13.3"/>
    </reaction>
</comment>
<organism evidence="12 13">
    <name type="scientific">Loigolactobacillus coryniformis subsp. torquens DSM 20004 = KCTC 3535</name>
    <dbReference type="NCBI Taxonomy" id="1423822"/>
    <lineage>
        <taxon>Bacteria</taxon>
        <taxon>Bacillati</taxon>
        <taxon>Bacillota</taxon>
        <taxon>Bacilli</taxon>
        <taxon>Lactobacillales</taxon>
        <taxon>Lactobacillaceae</taxon>
        <taxon>Loigolactobacillus</taxon>
    </lineage>
</organism>